<evidence type="ECO:0000256" key="7">
    <source>
        <dbReference type="ARBA" id="ARBA00022475"/>
    </source>
</evidence>
<keyword evidence="9" id="KW-0165">Cleavage on pair of basic residues</keyword>
<evidence type="ECO:0000256" key="16">
    <source>
        <dbReference type="ARBA" id="ARBA00022949"/>
    </source>
</evidence>
<evidence type="ECO:0000256" key="1">
    <source>
        <dbReference type="ARBA" id="ARBA00004135"/>
    </source>
</evidence>
<dbReference type="GO" id="GO:0043005">
    <property type="term" value="C:neuron projection"/>
    <property type="evidence" value="ECO:0007669"/>
    <property type="project" value="TreeGrafter"/>
</dbReference>
<sequence>MELLAAVRCRGGRTMWLQLLFSLLVLNLYSEACEEVTFNVPPELEAGMLIGRVNMKNCIKHAEFIRSNNSNFTILEDGSLYTTNAISLSSHENTITIFLKGLNEHEQKKIFVSLLRLPRKTSRAKSGRIRRTALRRSKRRWAPVPTTIMENSLGPFPMQIQQLSSDTALKYNIKYSISGPGVDQPPLNFFYIERETGNLFVTCPIDREMYSEFKIICYAVTPEGYTPETPLVHVIKIEDDNDNAPEFEHDSYIFGVLENSRVGTLVGQVIATDRDEPNTLHSTVRYRIVSDSGQMYHISEVFGIHPDSGSITVLSPNLDRETISEYRLQVEARDMGGHEFSLCTTAEVIIEITDINDNIPQSEQIVYEVDVFENTENVEILLIPVKDDDEVGTPSWWATATIIKGNEDHSFSIAMDQETNVGHLTVLKGLDYEKNKERRLEIVVNNEAPYVLAPHSRALSTSTTTVMVRIMDENEGPEFDPCEYFLNIKESLPSGTVVGDYQARDPETGNSEGISYRIINGPCNWIVIDNTGQLRTTKILDRDIPNMEYSPCTTTVCATDRSGKTGTGKIVVTVMDENDNYPVITENNYIMCRDKEPIYITAFDADLPPYTTPFHFEIQKPVGSIWKIIPFDDESALLSLDEDIPYGYYTLLLRIYDNGGYSGISEIRVHYCNCAFPSDCSDPISGISADRVSPEVVSYQAPGDGGSFGPLAILSAILGTMLAMGAIPFGYWLRKKGSLPQEVGDNSASENLIVSNTEAPGENVTGLNVLPERALNATVSMSTIGERIGSMELIKEGEIKGGEIPRVGSAQEIGQHLRNSYKSLYSEWRSFSNPHLAEKVFQCEEEDELQHSKEYLLPYNYEGKGSPAGSLSSCTGQSEVQEELDFLNQLEPPFKTLVEACLKE</sequence>
<dbReference type="FunFam" id="2.60.40.60:FF:000096">
    <property type="entry name" value="Desmocollin 2"/>
    <property type="match status" value="1"/>
</dbReference>
<evidence type="ECO:0000256" key="9">
    <source>
        <dbReference type="ARBA" id="ARBA00022685"/>
    </source>
</evidence>
<evidence type="ECO:0000256" key="15">
    <source>
        <dbReference type="ARBA" id="ARBA00022889"/>
    </source>
</evidence>
<dbReference type="GO" id="GO:0016477">
    <property type="term" value="P:cell migration"/>
    <property type="evidence" value="ECO:0007669"/>
    <property type="project" value="TreeGrafter"/>
</dbReference>
<dbReference type="KEGG" id="emc:129333942"/>
<evidence type="ECO:0000256" key="5">
    <source>
        <dbReference type="ARBA" id="ARBA00004536"/>
    </source>
</evidence>
<keyword evidence="18 23" id="KW-0472">Membrane</keyword>
<dbReference type="GO" id="GO:0009986">
    <property type="term" value="C:cell surface"/>
    <property type="evidence" value="ECO:0007669"/>
    <property type="project" value="UniProtKB-SubCell"/>
</dbReference>
<dbReference type="InterPro" id="IPR009122">
    <property type="entry name" value="Desmosomal_cadherin"/>
</dbReference>
<dbReference type="FunFam" id="2.60.40.60:FF:000011">
    <property type="entry name" value="Cadherin 1"/>
    <property type="match status" value="1"/>
</dbReference>
<dbReference type="AlphaFoldDB" id="A0AA97L4K2"/>
<dbReference type="GO" id="GO:0016342">
    <property type="term" value="C:catenin complex"/>
    <property type="evidence" value="ECO:0007669"/>
    <property type="project" value="TreeGrafter"/>
</dbReference>
<dbReference type="GO" id="GO:0048787">
    <property type="term" value="C:presynaptic active zone membrane"/>
    <property type="evidence" value="ECO:0007669"/>
    <property type="project" value="TreeGrafter"/>
</dbReference>
<evidence type="ECO:0000256" key="11">
    <source>
        <dbReference type="ARBA" id="ARBA00022723"/>
    </source>
</evidence>
<dbReference type="GO" id="GO:0030027">
    <property type="term" value="C:lamellipodium"/>
    <property type="evidence" value="ECO:0007669"/>
    <property type="project" value="TreeGrafter"/>
</dbReference>
<dbReference type="FunFam" id="2.60.40.60:FF:000095">
    <property type="entry name" value="Cadherin 13"/>
    <property type="match status" value="1"/>
</dbReference>
<dbReference type="GO" id="GO:0000902">
    <property type="term" value="P:cell morphogenesis"/>
    <property type="evidence" value="ECO:0007669"/>
    <property type="project" value="TreeGrafter"/>
</dbReference>
<dbReference type="GO" id="GO:0034332">
    <property type="term" value="P:adherens junction organization"/>
    <property type="evidence" value="ECO:0007669"/>
    <property type="project" value="TreeGrafter"/>
</dbReference>
<keyword evidence="16" id="KW-0965">Cell junction</keyword>
<dbReference type="GeneID" id="129333942"/>
<evidence type="ECO:0000256" key="17">
    <source>
        <dbReference type="ARBA" id="ARBA00022989"/>
    </source>
</evidence>
<evidence type="ECO:0000256" key="21">
    <source>
        <dbReference type="RuleBase" id="RU003318"/>
    </source>
</evidence>
<keyword evidence="8" id="KW-0963">Cytoplasm</keyword>
<dbReference type="RefSeq" id="XP_054841848.1">
    <property type="nucleotide sequence ID" value="XM_054985873.1"/>
</dbReference>
<dbReference type="InterPro" id="IPR002126">
    <property type="entry name" value="Cadherin-like_dom"/>
</dbReference>
<keyword evidence="12 24" id="KW-0732">Signal</keyword>
<evidence type="ECO:0000256" key="2">
    <source>
        <dbReference type="ARBA" id="ARBA00004241"/>
    </source>
</evidence>
<feature type="domain" description="Cadherin" evidence="25">
    <location>
        <begin position="480"/>
        <end position="584"/>
    </location>
</feature>
<dbReference type="GO" id="GO:0007416">
    <property type="term" value="P:synapse assembly"/>
    <property type="evidence" value="ECO:0007669"/>
    <property type="project" value="TreeGrafter"/>
</dbReference>
<dbReference type="GO" id="GO:0008013">
    <property type="term" value="F:beta-catenin binding"/>
    <property type="evidence" value="ECO:0007669"/>
    <property type="project" value="TreeGrafter"/>
</dbReference>
<feature type="domain" description="Cadherin" evidence="25">
    <location>
        <begin position="140"/>
        <end position="247"/>
    </location>
</feature>
<keyword evidence="13" id="KW-0677">Repeat</keyword>
<keyword evidence="11" id="KW-0479">Metal-binding</keyword>
<dbReference type="Pfam" id="PF01049">
    <property type="entry name" value="CADH_Y-type_LIR"/>
    <property type="match status" value="1"/>
</dbReference>
<dbReference type="InterPro" id="IPR000233">
    <property type="entry name" value="Cadherin_Y-type_LIR"/>
</dbReference>
<evidence type="ECO:0000313" key="27">
    <source>
        <dbReference type="RefSeq" id="XP_054841848.1"/>
    </source>
</evidence>
<feature type="transmembrane region" description="Helical" evidence="23">
    <location>
        <begin position="708"/>
        <end position="733"/>
    </location>
</feature>
<proteinExistence type="predicted"/>
<evidence type="ECO:0000256" key="19">
    <source>
        <dbReference type="ARBA" id="ARBA00023180"/>
    </source>
</evidence>
<dbReference type="GO" id="GO:0030057">
    <property type="term" value="C:desmosome"/>
    <property type="evidence" value="ECO:0007669"/>
    <property type="project" value="UniProtKB-SubCell"/>
</dbReference>
<evidence type="ECO:0000256" key="8">
    <source>
        <dbReference type="ARBA" id="ARBA00022490"/>
    </source>
</evidence>
<gene>
    <name evidence="27" type="primary">LOC129333942</name>
</gene>
<dbReference type="InterPro" id="IPR027397">
    <property type="entry name" value="Catenin-bd_sf"/>
</dbReference>
<name>A0AA97L4K2_EUBMA</name>
<dbReference type="PANTHER" id="PTHR24027:SF79">
    <property type="entry name" value="CADHERIN-2"/>
    <property type="match status" value="1"/>
</dbReference>
<keyword evidence="10 21" id="KW-0812">Transmembrane</keyword>
<dbReference type="GO" id="GO:0042383">
    <property type="term" value="C:sarcolemma"/>
    <property type="evidence" value="ECO:0007669"/>
    <property type="project" value="UniProtKB-SubCell"/>
</dbReference>
<evidence type="ECO:0000256" key="6">
    <source>
        <dbReference type="ARBA" id="ARBA00004568"/>
    </source>
</evidence>
<dbReference type="Gene3D" id="4.10.900.10">
    <property type="entry name" value="TCF3-CBD (Catenin binding domain)"/>
    <property type="match status" value="1"/>
</dbReference>
<dbReference type="CDD" id="cd11304">
    <property type="entry name" value="Cadherin_repeat"/>
    <property type="match status" value="3"/>
</dbReference>
<evidence type="ECO:0000313" key="26">
    <source>
        <dbReference type="Proteomes" id="UP001190640"/>
    </source>
</evidence>
<dbReference type="PROSITE" id="PS50268">
    <property type="entry name" value="CADHERIN_2"/>
    <property type="match status" value="4"/>
</dbReference>
<organism evidence="26 27">
    <name type="scientific">Eublepharis macularius</name>
    <name type="common">Leopard gecko</name>
    <name type="synonym">Cyrtodactylus macularius</name>
    <dbReference type="NCBI Taxonomy" id="481883"/>
    <lineage>
        <taxon>Eukaryota</taxon>
        <taxon>Metazoa</taxon>
        <taxon>Chordata</taxon>
        <taxon>Craniata</taxon>
        <taxon>Vertebrata</taxon>
        <taxon>Euteleostomi</taxon>
        <taxon>Lepidosauria</taxon>
        <taxon>Squamata</taxon>
        <taxon>Bifurcata</taxon>
        <taxon>Gekkota</taxon>
        <taxon>Eublepharidae</taxon>
        <taxon>Eublepharinae</taxon>
        <taxon>Eublepharis</taxon>
    </lineage>
</organism>
<dbReference type="GO" id="GO:0016339">
    <property type="term" value="P:calcium-dependent cell-cell adhesion via plasma membrane cell adhesion molecules"/>
    <property type="evidence" value="ECO:0007669"/>
    <property type="project" value="TreeGrafter"/>
</dbReference>
<dbReference type="GO" id="GO:0005509">
    <property type="term" value="F:calcium ion binding"/>
    <property type="evidence" value="ECO:0007669"/>
    <property type="project" value="UniProtKB-UniRule"/>
</dbReference>
<dbReference type="PRINTS" id="PR01820">
    <property type="entry name" value="DESMOCOLLIN"/>
</dbReference>
<feature type="chain" id="PRO_5041646875" evidence="24">
    <location>
        <begin position="33"/>
        <end position="904"/>
    </location>
</feature>
<dbReference type="GO" id="GO:0007043">
    <property type="term" value="P:cell-cell junction assembly"/>
    <property type="evidence" value="ECO:0007669"/>
    <property type="project" value="TreeGrafter"/>
</dbReference>
<evidence type="ECO:0000256" key="4">
    <source>
        <dbReference type="ARBA" id="ARBA00004496"/>
    </source>
</evidence>
<evidence type="ECO:0000256" key="22">
    <source>
        <dbReference type="RuleBase" id="RU004358"/>
    </source>
</evidence>
<dbReference type="InterPro" id="IPR020894">
    <property type="entry name" value="Cadherin_CS"/>
</dbReference>
<dbReference type="InterPro" id="IPR014868">
    <property type="entry name" value="Cadherin_pro_dom"/>
</dbReference>
<evidence type="ECO:0000256" key="13">
    <source>
        <dbReference type="ARBA" id="ARBA00022737"/>
    </source>
</evidence>
<dbReference type="Gene3D" id="2.60.40.60">
    <property type="entry name" value="Cadherins"/>
    <property type="match status" value="6"/>
</dbReference>
<dbReference type="SMART" id="SM01055">
    <property type="entry name" value="Cadherin_pro"/>
    <property type="match status" value="1"/>
</dbReference>
<accession>A0AA97L4K2</accession>
<evidence type="ECO:0000256" key="23">
    <source>
        <dbReference type="SAM" id="Phobius"/>
    </source>
</evidence>
<feature type="signal peptide" evidence="24">
    <location>
        <begin position="1"/>
        <end position="32"/>
    </location>
</feature>
<dbReference type="InterPro" id="IPR015919">
    <property type="entry name" value="Cadherin-like_sf"/>
</dbReference>
<dbReference type="GO" id="GO:0005912">
    <property type="term" value="C:adherens junction"/>
    <property type="evidence" value="ECO:0007669"/>
    <property type="project" value="UniProtKB-SubCell"/>
</dbReference>
<dbReference type="GO" id="GO:0007156">
    <property type="term" value="P:homophilic cell adhesion via plasma membrane adhesion molecules"/>
    <property type="evidence" value="ECO:0007669"/>
    <property type="project" value="InterPro"/>
</dbReference>
<evidence type="ECO:0000256" key="3">
    <source>
        <dbReference type="ARBA" id="ARBA00004251"/>
    </source>
</evidence>
<reference evidence="27" key="1">
    <citation type="submission" date="2025-08" db="UniProtKB">
        <authorList>
            <consortium name="RefSeq"/>
        </authorList>
    </citation>
    <scope>IDENTIFICATION</scope>
    <source>
        <tissue evidence="27">Blood</tissue>
    </source>
</reference>
<dbReference type="GO" id="GO:0044331">
    <property type="term" value="P:cell-cell adhesion mediated by cadherin"/>
    <property type="evidence" value="ECO:0007669"/>
    <property type="project" value="TreeGrafter"/>
</dbReference>
<feature type="domain" description="Cadherin" evidence="25">
    <location>
        <begin position="248"/>
        <end position="362"/>
    </location>
</feature>
<dbReference type="PANTHER" id="PTHR24027">
    <property type="entry name" value="CADHERIN-23"/>
    <property type="match status" value="1"/>
</dbReference>
<dbReference type="GO" id="GO:0099634">
    <property type="term" value="C:postsynaptic specialization membrane"/>
    <property type="evidence" value="ECO:0007669"/>
    <property type="project" value="TreeGrafter"/>
</dbReference>
<evidence type="ECO:0000256" key="14">
    <source>
        <dbReference type="ARBA" id="ARBA00022837"/>
    </source>
</evidence>
<evidence type="ECO:0000259" key="25">
    <source>
        <dbReference type="PROSITE" id="PS50268"/>
    </source>
</evidence>
<evidence type="ECO:0000256" key="10">
    <source>
        <dbReference type="ARBA" id="ARBA00022692"/>
    </source>
</evidence>
<dbReference type="SMART" id="SM00112">
    <property type="entry name" value="CA"/>
    <property type="match status" value="4"/>
</dbReference>
<dbReference type="Pfam" id="PF00028">
    <property type="entry name" value="Cadherin"/>
    <property type="match status" value="4"/>
</dbReference>
<feature type="domain" description="Cadherin" evidence="25">
    <location>
        <begin position="363"/>
        <end position="479"/>
    </location>
</feature>
<dbReference type="FunFam" id="2.60.40.60:FF:000019">
    <property type="entry name" value="Cadherin 2"/>
    <property type="match status" value="1"/>
</dbReference>
<dbReference type="Pfam" id="PF08758">
    <property type="entry name" value="Cadherin_pro"/>
    <property type="match status" value="1"/>
</dbReference>
<evidence type="ECO:0000256" key="20">
    <source>
        <dbReference type="PROSITE-ProRule" id="PRU00043"/>
    </source>
</evidence>
<dbReference type="GO" id="GO:0005737">
    <property type="term" value="C:cytoplasm"/>
    <property type="evidence" value="ECO:0007669"/>
    <property type="project" value="UniProtKB-SubCell"/>
</dbReference>
<keyword evidence="26" id="KW-1185">Reference proteome</keyword>
<dbReference type="FunFam" id="2.60.40.60:FF:000022">
    <property type="entry name" value="Cadherin 2"/>
    <property type="match status" value="1"/>
</dbReference>
<dbReference type="GO" id="GO:0045177">
    <property type="term" value="C:apical part of cell"/>
    <property type="evidence" value="ECO:0007669"/>
    <property type="project" value="TreeGrafter"/>
</dbReference>
<evidence type="ECO:0000256" key="18">
    <source>
        <dbReference type="ARBA" id="ARBA00023136"/>
    </source>
</evidence>
<keyword evidence="19" id="KW-0325">Glycoprotein</keyword>
<protein>
    <submittedName>
        <fullName evidence="27">Desmocollin-2-like</fullName>
    </submittedName>
</protein>
<keyword evidence="7" id="KW-1003">Cell membrane</keyword>
<dbReference type="PRINTS" id="PR01818">
    <property type="entry name" value="DESMOCADHERN"/>
</dbReference>
<keyword evidence="14 20" id="KW-0106">Calcium</keyword>
<dbReference type="Proteomes" id="UP001190640">
    <property type="component" value="Chromosome 7"/>
</dbReference>
<dbReference type="PROSITE" id="PS00232">
    <property type="entry name" value="CADHERIN_1"/>
    <property type="match status" value="2"/>
</dbReference>
<dbReference type="PRINTS" id="PR00205">
    <property type="entry name" value="CADHERIN"/>
</dbReference>
<evidence type="ECO:0000256" key="24">
    <source>
        <dbReference type="SAM" id="SignalP"/>
    </source>
</evidence>
<evidence type="ECO:0000256" key="12">
    <source>
        <dbReference type="ARBA" id="ARBA00022729"/>
    </source>
</evidence>
<dbReference type="GO" id="GO:0045296">
    <property type="term" value="F:cadherin binding"/>
    <property type="evidence" value="ECO:0007669"/>
    <property type="project" value="TreeGrafter"/>
</dbReference>
<dbReference type="SUPFAM" id="SSF49313">
    <property type="entry name" value="Cadherin-like"/>
    <property type="match status" value="6"/>
</dbReference>
<comment type="subcellular location">
    <subcellularLocation>
        <location evidence="5">Cell junction</location>
        <location evidence="5">Adherens junction</location>
    </subcellularLocation>
    <subcellularLocation>
        <location evidence="6">Cell junction</location>
        <location evidence="6">Desmosome</location>
    </subcellularLocation>
    <subcellularLocation>
        <location evidence="1">Cell membrane</location>
        <location evidence="1">Sarcolemma</location>
    </subcellularLocation>
    <subcellularLocation>
        <location evidence="3 21">Cell membrane</location>
        <topology evidence="3 21">Single-pass type I membrane protein</topology>
    </subcellularLocation>
    <subcellularLocation>
        <location evidence="2">Cell surface</location>
    </subcellularLocation>
    <subcellularLocation>
        <location evidence="4">Cytoplasm</location>
    </subcellularLocation>
</comment>
<dbReference type="GO" id="GO:0014704">
    <property type="term" value="C:intercalated disc"/>
    <property type="evidence" value="ECO:0007669"/>
    <property type="project" value="TreeGrafter"/>
</dbReference>
<keyword evidence="17 23" id="KW-1133">Transmembrane helix</keyword>
<comment type="function">
    <text evidence="22">A component of desmosome cell-cell junctions which are required for positive regulation of cellular adhesion. Involved in the interaction of plaque proteins and intermediate filaments mediating cell-cell adhesion.</text>
</comment>
<keyword evidence="15 21" id="KW-0130">Cell adhesion</keyword>
<dbReference type="GO" id="GO:0014069">
    <property type="term" value="C:postsynaptic density"/>
    <property type="evidence" value="ECO:0007669"/>
    <property type="project" value="TreeGrafter"/>
</dbReference>
<dbReference type="InterPro" id="IPR039808">
    <property type="entry name" value="Cadherin"/>
</dbReference>